<evidence type="ECO:0000313" key="3">
    <source>
        <dbReference type="Proteomes" id="UP000250235"/>
    </source>
</evidence>
<accession>A0A2Z7AVN5</accession>
<dbReference type="Proteomes" id="UP000250235">
    <property type="component" value="Unassembled WGS sequence"/>
</dbReference>
<dbReference type="AlphaFoldDB" id="A0A2Z7AVN5"/>
<reference evidence="2 3" key="1">
    <citation type="journal article" date="2015" name="Proc. Natl. Acad. Sci. U.S.A.">
        <title>The resurrection genome of Boea hygrometrica: A blueprint for survival of dehydration.</title>
        <authorList>
            <person name="Xiao L."/>
            <person name="Yang G."/>
            <person name="Zhang L."/>
            <person name="Yang X."/>
            <person name="Zhao S."/>
            <person name="Ji Z."/>
            <person name="Zhou Q."/>
            <person name="Hu M."/>
            <person name="Wang Y."/>
            <person name="Chen M."/>
            <person name="Xu Y."/>
            <person name="Jin H."/>
            <person name="Xiao X."/>
            <person name="Hu G."/>
            <person name="Bao F."/>
            <person name="Hu Y."/>
            <person name="Wan P."/>
            <person name="Li L."/>
            <person name="Deng X."/>
            <person name="Kuang T."/>
            <person name="Xiang C."/>
            <person name="Zhu J.K."/>
            <person name="Oliver M.J."/>
            <person name="He Y."/>
        </authorList>
    </citation>
    <scope>NUCLEOTIDE SEQUENCE [LARGE SCALE GENOMIC DNA]</scope>
    <source>
        <strain evidence="3">cv. XS01</strain>
    </source>
</reference>
<protein>
    <submittedName>
        <fullName evidence="2">Uncharacterized protein</fullName>
    </submittedName>
</protein>
<sequence>MVMRLATSSHDPLVITDSACKNQSVVVSVQYGPFNTYIPIRSTTIGTSRVARDLITMHTSRRSNSDIKCVTRAFRQLPCWRLAPGSNRNYKKTGSSWYAAVDSSIRSTTGRETPPSACTRRPDEISTDGNSSKIWPEQIPARGGGGSVASTAAAAYSIGYPRMSASGESSTTMHRILHTSGSHPIPTPYDPNWFSKTASHQLTQTSSHTKPAAGYPVARQNNATLLTAGSSRNLKTQRYNYFERRRSTDIIQAPTLAKYQQQAIASKLTRSWTPSRNNETTTHPLRATGKLTRVDIYIC</sequence>
<evidence type="ECO:0000313" key="2">
    <source>
        <dbReference type="EMBL" id="KZV25543.1"/>
    </source>
</evidence>
<proteinExistence type="predicted"/>
<evidence type="ECO:0000256" key="1">
    <source>
        <dbReference type="SAM" id="MobiDB-lite"/>
    </source>
</evidence>
<dbReference type="EMBL" id="KV011865">
    <property type="protein sequence ID" value="KZV25543.1"/>
    <property type="molecule type" value="Genomic_DNA"/>
</dbReference>
<feature type="region of interest" description="Disordered" evidence="1">
    <location>
        <begin position="106"/>
        <end position="146"/>
    </location>
</feature>
<organism evidence="2 3">
    <name type="scientific">Dorcoceras hygrometricum</name>
    <dbReference type="NCBI Taxonomy" id="472368"/>
    <lineage>
        <taxon>Eukaryota</taxon>
        <taxon>Viridiplantae</taxon>
        <taxon>Streptophyta</taxon>
        <taxon>Embryophyta</taxon>
        <taxon>Tracheophyta</taxon>
        <taxon>Spermatophyta</taxon>
        <taxon>Magnoliopsida</taxon>
        <taxon>eudicotyledons</taxon>
        <taxon>Gunneridae</taxon>
        <taxon>Pentapetalae</taxon>
        <taxon>asterids</taxon>
        <taxon>lamiids</taxon>
        <taxon>Lamiales</taxon>
        <taxon>Gesneriaceae</taxon>
        <taxon>Didymocarpoideae</taxon>
        <taxon>Trichosporeae</taxon>
        <taxon>Loxocarpinae</taxon>
        <taxon>Dorcoceras</taxon>
    </lineage>
</organism>
<gene>
    <name evidence="2" type="ORF">F511_18869</name>
</gene>
<keyword evidence="3" id="KW-1185">Reference proteome</keyword>
<name>A0A2Z7AVN5_9LAMI</name>